<reference key="1">
    <citation type="journal article" date="1996" name="Biochim. Biophys. Acta">
        <title>Identification of major rye secalins as coeliac immunoreactive proteins.</title>
        <authorList>
            <person name="Rocher A."/>
            <person name="Calero M."/>
            <person name="Soriano F."/>
            <person name="Mendez E."/>
        </authorList>
    </citation>
    <scope>PROTEIN SEQUENCE</scope>
</reference>
<dbReference type="Allergome" id="621">
    <property type="allergen name" value="Sec c 20"/>
</dbReference>
<proteinExistence type="evidence at protein level"/>
<protein>
    <submittedName>
        <fullName>Gamma-70 SECALIN isoform P4-12 (COELIAC immunoreactive protein)</fullName>
    </submittedName>
</protein>
<organism>
    <name type="scientific">Secale cereale</name>
    <name type="common">Rye</name>
    <dbReference type="NCBI Taxonomy" id="4550"/>
    <lineage>
        <taxon>Eukaryota</taxon>
        <taxon>Viridiplantae</taxon>
        <taxon>Streptophyta</taxon>
        <taxon>Embryophyta</taxon>
        <taxon>Tracheophyta</taxon>
        <taxon>Spermatophyta</taxon>
        <taxon>Magnoliopsida</taxon>
        <taxon>Liliopsida</taxon>
        <taxon>Poales</taxon>
        <taxon>Poaceae</taxon>
        <taxon>BOP clade</taxon>
        <taxon>Pooideae</taxon>
        <taxon>Triticodae</taxon>
        <taxon>Triticeae</taxon>
        <taxon>Hordeinae</taxon>
        <taxon>Secale</taxon>
    </lineage>
</organism>
<name>Q9S8A9_SECCE</name>
<dbReference type="AlphaFoldDB" id="Q9S8A9"/>
<feature type="compositionally biased region" description="Pro residues" evidence="1">
    <location>
        <begin position="14"/>
        <end position="23"/>
    </location>
</feature>
<sequence length="23" mass="2603">NMQVNPSGQVQPPQQQPFPQPQQ</sequence>
<accession>Q9S8A9</accession>
<keyword id="KW-0903">Direct protein sequencing</keyword>
<feature type="region of interest" description="Disordered" evidence="1">
    <location>
        <begin position="1"/>
        <end position="23"/>
    </location>
</feature>
<evidence type="ECO:0000256" key="1">
    <source>
        <dbReference type="SAM" id="MobiDB-lite"/>
    </source>
</evidence>